<dbReference type="PANTHER" id="PTHR11579">
    <property type="entry name" value="PROTEIN-L-ISOASPARTATE O-METHYLTRANSFERASE"/>
    <property type="match status" value="1"/>
</dbReference>
<dbReference type="AlphaFoldDB" id="A0A6J4H0H1"/>
<keyword evidence="5" id="KW-0963">Cytoplasm</keyword>
<dbReference type="Pfam" id="PF01135">
    <property type="entry name" value="PCMT"/>
    <property type="match status" value="1"/>
</dbReference>
<name>A0A6J4H0H1_9ACTN</name>
<organism evidence="12">
    <name type="scientific">uncultured Acidimicrobiales bacterium</name>
    <dbReference type="NCBI Taxonomy" id="310071"/>
    <lineage>
        <taxon>Bacteria</taxon>
        <taxon>Bacillati</taxon>
        <taxon>Actinomycetota</taxon>
        <taxon>Acidimicrobiia</taxon>
        <taxon>Acidimicrobiales</taxon>
        <taxon>environmental samples</taxon>
    </lineage>
</organism>
<evidence type="ECO:0000256" key="8">
    <source>
        <dbReference type="ARBA" id="ARBA00022691"/>
    </source>
</evidence>
<evidence type="ECO:0000256" key="5">
    <source>
        <dbReference type="ARBA" id="ARBA00022490"/>
    </source>
</evidence>
<evidence type="ECO:0000256" key="6">
    <source>
        <dbReference type="ARBA" id="ARBA00022603"/>
    </source>
</evidence>
<keyword evidence="7 12" id="KW-0808">Transferase</keyword>
<sequence>MVDALVEAGVVTSGAVEQAMRHVARHCFLPGEDVATAYADMAVVFKRSAQGQPLSSASQPTMVAAMLELLDVRRGQRVLEVGTGTGYNAALLSALVGPDGSVVTVELEEDLAEGAARVLAATGAGPVEVVCGDGGAGHQPGAPYDRIIVTVGAPALEVAWTAQLVDGGRVVAPIVGGDGIGSVVVADKVGGALERRSEVPCGFLLMRSTASTPPATC</sequence>
<evidence type="ECO:0000313" key="12">
    <source>
        <dbReference type="EMBL" id="CAA9211733.1"/>
    </source>
</evidence>
<dbReference type="PANTHER" id="PTHR11579:SF0">
    <property type="entry name" value="PROTEIN-L-ISOASPARTATE(D-ASPARTATE) O-METHYLTRANSFERASE"/>
    <property type="match status" value="1"/>
</dbReference>
<evidence type="ECO:0000256" key="2">
    <source>
        <dbReference type="ARBA" id="ARBA00005369"/>
    </source>
</evidence>
<evidence type="ECO:0000256" key="4">
    <source>
        <dbReference type="ARBA" id="ARBA00013346"/>
    </source>
</evidence>
<dbReference type="SUPFAM" id="SSF53335">
    <property type="entry name" value="S-adenosyl-L-methionine-dependent methyltransferases"/>
    <property type="match status" value="1"/>
</dbReference>
<evidence type="ECO:0000256" key="10">
    <source>
        <dbReference type="ARBA" id="ARBA00031323"/>
    </source>
</evidence>
<evidence type="ECO:0000256" key="3">
    <source>
        <dbReference type="ARBA" id="ARBA00011890"/>
    </source>
</evidence>
<accession>A0A6J4H0H1</accession>
<reference evidence="12" key="1">
    <citation type="submission" date="2020-02" db="EMBL/GenBank/DDBJ databases">
        <authorList>
            <person name="Meier V. D."/>
        </authorList>
    </citation>
    <scope>NUCLEOTIDE SEQUENCE</scope>
    <source>
        <strain evidence="12">AVDCRST_MAG20</strain>
    </source>
</reference>
<dbReference type="EC" id="2.1.1.77" evidence="3"/>
<dbReference type="EMBL" id="CADCSY010000007">
    <property type="protein sequence ID" value="CAA9211733.1"/>
    <property type="molecule type" value="Genomic_DNA"/>
</dbReference>
<proteinExistence type="inferred from homology"/>
<dbReference type="InterPro" id="IPR029063">
    <property type="entry name" value="SAM-dependent_MTases_sf"/>
</dbReference>
<comment type="similarity">
    <text evidence="2">Belongs to the methyltransferase superfamily. L-isoaspartyl/D-aspartyl protein methyltransferase family.</text>
</comment>
<protein>
    <recommendedName>
        <fullName evidence="4">Protein-L-isoaspartate O-methyltransferase</fullName>
        <ecNumber evidence="3">2.1.1.77</ecNumber>
    </recommendedName>
    <alternativeName>
        <fullName evidence="11">L-isoaspartyl protein carboxyl methyltransferase</fullName>
    </alternativeName>
    <alternativeName>
        <fullName evidence="9">Protein L-isoaspartyl methyltransferase</fullName>
    </alternativeName>
    <alternativeName>
        <fullName evidence="10">Protein-beta-aspartate methyltransferase</fullName>
    </alternativeName>
</protein>
<dbReference type="GO" id="GO:0004719">
    <property type="term" value="F:protein-L-isoaspartate (D-aspartate) O-methyltransferase activity"/>
    <property type="evidence" value="ECO:0007669"/>
    <property type="project" value="UniProtKB-EC"/>
</dbReference>
<dbReference type="Gene3D" id="3.40.50.150">
    <property type="entry name" value="Vaccinia Virus protein VP39"/>
    <property type="match status" value="1"/>
</dbReference>
<keyword evidence="8" id="KW-0949">S-adenosyl-L-methionine</keyword>
<dbReference type="CDD" id="cd02440">
    <property type="entry name" value="AdoMet_MTases"/>
    <property type="match status" value="1"/>
</dbReference>
<dbReference type="GO" id="GO:0032259">
    <property type="term" value="P:methylation"/>
    <property type="evidence" value="ECO:0007669"/>
    <property type="project" value="UniProtKB-KW"/>
</dbReference>
<gene>
    <name evidence="12" type="ORF">AVDCRST_MAG20-80</name>
</gene>
<evidence type="ECO:0000256" key="11">
    <source>
        <dbReference type="ARBA" id="ARBA00031350"/>
    </source>
</evidence>
<evidence type="ECO:0000256" key="7">
    <source>
        <dbReference type="ARBA" id="ARBA00022679"/>
    </source>
</evidence>
<dbReference type="InterPro" id="IPR000682">
    <property type="entry name" value="PCMT"/>
</dbReference>
<comment type="subcellular location">
    <subcellularLocation>
        <location evidence="1">Cytoplasm</location>
    </subcellularLocation>
</comment>
<dbReference type="GO" id="GO:0005737">
    <property type="term" value="C:cytoplasm"/>
    <property type="evidence" value="ECO:0007669"/>
    <property type="project" value="UniProtKB-SubCell"/>
</dbReference>
<evidence type="ECO:0000256" key="9">
    <source>
        <dbReference type="ARBA" id="ARBA00030757"/>
    </source>
</evidence>
<evidence type="ECO:0000256" key="1">
    <source>
        <dbReference type="ARBA" id="ARBA00004496"/>
    </source>
</evidence>
<keyword evidence="6 12" id="KW-0489">Methyltransferase</keyword>